<comment type="caution">
    <text evidence="2">The sequence shown here is derived from an EMBL/GenBank/DDBJ whole genome shotgun (WGS) entry which is preliminary data.</text>
</comment>
<dbReference type="Proteomes" id="UP000078529">
    <property type="component" value="Unassembled WGS sequence"/>
</dbReference>
<protein>
    <submittedName>
        <fullName evidence="2">Uncharacterized protein</fullName>
    </submittedName>
</protein>
<feature type="region of interest" description="Disordered" evidence="1">
    <location>
        <begin position="1"/>
        <end position="70"/>
    </location>
</feature>
<sequence length="97" mass="11564">MRAASPRRPFPPNRRCRSRRCRPPRLRYPPRRPRPSRNQRSKRLRWRPTSCRKPRSMPAHPLRAGECRPATRTRPASFCVVWRPPGAVRPSRKRPPI</sequence>
<gene>
    <name evidence="2" type="ORF">NS365_13110</name>
</gene>
<name>A0A175RMM2_9HYPH</name>
<accession>A0A175RMM2</accession>
<evidence type="ECO:0000256" key="1">
    <source>
        <dbReference type="SAM" id="MobiDB-lite"/>
    </source>
</evidence>
<feature type="compositionally biased region" description="Basic residues" evidence="1">
    <location>
        <begin position="14"/>
        <end position="55"/>
    </location>
</feature>
<proteinExistence type="predicted"/>
<dbReference type="EMBL" id="LDQA01000028">
    <property type="protein sequence ID" value="KTR04970.1"/>
    <property type="molecule type" value="Genomic_DNA"/>
</dbReference>
<reference evidence="2 3" key="1">
    <citation type="journal article" date="2016" name="Front. Microbiol.">
        <title>Genomic Resource of Rice Seed Associated Bacteria.</title>
        <authorList>
            <person name="Midha S."/>
            <person name="Bansal K."/>
            <person name="Sharma S."/>
            <person name="Kumar N."/>
            <person name="Patil P.P."/>
            <person name="Chaudhry V."/>
            <person name="Patil P.B."/>
        </authorList>
    </citation>
    <scope>NUCLEOTIDE SEQUENCE [LARGE SCALE GENOMIC DNA]</scope>
    <source>
        <strain evidence="2 3">NS365</strain>
    </source>
</reference>
<evidence type="ECO:0000313" key="2">
    <source>
        <dbReference type="EMBL" id="KTR04970.1"/>
    </source>
</evidence>
<evidence type="ECO:0000313" key="3">
    <source>
        <dbReference type="Proteomes" id="UP000078529"/>
    </source>
</evidence>
<keyword evidence="3" id="KW-1185">Reference proteome</keyword>
<organism evidence="2 3">
    <name type="scientific">Aureimonas ureilytica</name>
    <dbReference type="NCBI Taxonomy" id="401562"/>
    <lineage>
        <taxon>Bacteria</taxon>
        <taxon>Pseudomonadati</taxon>
        <taxon>Pseudomonadota</taxon>
        <taxon>Alphaproteobacteria</taxon>
        <taxon>Hyphomicrobiales</taxon>
        <taxon>Aurantimonadaceae</taxon>
        <taxon>Aureimonas</taxon>
    </lineage>
</organism>
<dbReference type="AlphaFoldDB" id="A0A175RMM2"/>